<organism evidence="8 9">
    <name type="scientific">Fistulifera solaris</name>
    <name type="common">Oleaginous diatom</name>
    <dbReference type="NCBI Taxonomy" id="1519565"/>
    <lineage>
        <taxon>Eukaryota</taxon>
        <taxon>Sar</taxon>
        <taxon>Stramenopiles</taxon>
        <taxon>Ochrophyta</taxon>
        <taxon>Bacillariophyta</taxon>
        <taxon>Bacillariophyceae</taxon>
        <taxon>Bacillariophycidae</taxon>
        <taxon>Naviculales</taxon>
        <taxon>Naviculaceae</taxon>
        <taxon>Fistulifera</taxon>
    </lineage>
</organism>
<accession>A0A1Z5J8K4</accession>
<dbReference type="InterPro" id="IPR039907">
    <property type="entry name" value="NOB1"/>
</dbReference>
<dbReference type="InParanoid" id="A0A1Z5J8K4"/>
<evidence type="ECO:0000259" key="6">
    <source>
        <dbReference type="Pfam" id="PF08772"/>
    </source>
</evidence>
<dbReference type="PANTHER" id="PTHR12814:SF2">
    <property type="entry name" value="RNA-BINDING PROTEIN NOB1"/>
    <property type="match status" value="1"/>
</dbReference>
<proteinExistence type="inferred from homology"/>
<dbReference type="GO" id="GO:0030490">
    <property type="term" value="P:maturation of SSU-rRNA"/>
    <property type="evidence" value="ECO:0007669"/>
    <property type="project" value="TreeGrafter"/>
</dbReference>
<evidence type="ECO:0000259" key="7">
    <source>
        <dbReference type="Pfam" id="PF17146"/>
    </source>
</evidence>
<dbReference type="GO" id="GO:0004521">
    <property type="term" value="F:RNA endonuclease activity"/>
    <property type="evidence" value="ECO:0007669"/>
    <property type="project" value="TreeGrafter"/>
</dbReference>
<keyword evidence="3" id="KW-0479">Metal-binding</keyword>
<dbReference type="GO" id="GO:0030688">
    <property type="term" value="C:preribosome, small subunit precursor"/>
    <property type="evidence" value="ECO:0007669"/>
    <property type="project" value="TreeGrafter"/>
</dbReference>
<evidence type="ECO:0000256" key="4">
    <source>
        <dbReference type="ARBA" id="ARBA00022801"/>
    </source>
</evidence>
<keyword evidence="4" id="KW-0378">Hydrolase</keyword>
<feature type="domain" description="Ribonuclease PIN" evidence="7">
    <location>
        <begin position="14"/>
        <end position="103"/>
    </location>
</feature>
<dbReference type="CDD" id="cd09876">
    <property type="entry name" value="PIN_Nob1-like"/>
    <property type="match status" value="1"/>
</dbReference>
<dbReference type="InterPro" id="IPR036283">
    <property type="entry name" value="NOB1_Zf-like_sf"/>
</dbReference>
<evidence type="ECO:0000256" key="3">
    <source>
        <dbReference type="ARBA" id="ARBA00022723"/>
    </source>
</evidence>
<evidence type="ECO:0000256" key="5">
    <source>
        <dbReference type="SAM" id="MobiDB-lite"/>
    </source>
</evidence>
<feature type="domain" description="Nin one binding (NOB1) Zn-ribbon-like" evidence="6">
    <location>
        <begin position="459"/>
        <end position="539"/>
    </location>
</feature>
<dbReference type="GO" id="GO:0031981">
    <property type="term" value="C:nuclear lumen"/>
    <property type="evidence" value="ECO:0007669"/>
    <property type="project" value="UniProtKB-ARBA"/>
</dbReference>
<name>A0A1Z5J8K4_FISSO</name>
<dbReference type="GO" id="GO:0005737">
    <property type="term" value="C:cytoplasm"/>
    <property type="evidence" value="ECO:0007669"/>
    <property type="project" value="UniProtKB-ARBA"/>
</dbReference>
<evidence type="ECO:0000256" key="2">
    <source>
        <dbReference type="ARBA" id="ARBA00022722"/>
    </source>
</evidence>
<feature type="compositionally biased region" description="Basic residues" evidence="5">
    <location>
        <begin position="612"/>
        <end position="631"/>
    </location>
</feature>
<dbReference type="FunFam" id="3.40.50.1010:FF:000020">
    <property type="entry name" value="20S-pre-rRNA D-site endonuclease NOB1"/>
    <property type="match status" value="1"/>
</dbReference>
<feature type="region of interest" description="Disordered" evidence="5">
    <location>
        <begin position="598"/>
        <end position="631"/>
    </location>
</feature>
<feature type="region of interest" description="Disordered" evidence="5">
    <location>
        <begin position="331"/>
        <end position="364"/>
    </location>
</feature>
<dbReference type="Proteomes" id="UP000198406">
    <property type="component" value="Unassembled WGS sequence"/>
</dbReference>
<comment type="caution">
    <text evidence="8">The sequence shown here is derived from an EMBL/GenBank/DDBJ whole genome shotgun (WGS) entry which is preliminary data.</text>
</comment>
<evidence type="ECO:0000313" key="8">
    <source>
        <dbReference type="EMBL" id="GAX10279.1"/>
    </source>
</evidence>
<dbReference type="FunCoup" id="A0A1Z5J8K4">
    <property type="interactions" value="835"/>
</dbReference>
<dbReference type="InterPro" id="IPR033411">
    <property type="entry name" value="Ribonuclease_PIN"/>
</dbReference>
<comment type="similarity">
    <text evidence="1">Belongs to the NOB1 family.</text>
</comment>
<evidence type="ECO:0000313" key="9">
    <source>
        <dbReference type="Proteomes" id="UP000198406"/>
    </source>
</evidence>
<protein>
    <submittedName>
        <fullName evidence="8">RNA-binding protein NOB1</fullName>
    </submittedName>
</protein>
<dbReference type="SUPFAM" id="SSF144206">
    <property type="entry name" value="NOB1 zinc finger-like"/>
    <property type="match status" value="1"/>
</dbReference>
<dbReference type="InterPro" id="IPR014881">
    <property type="entry name" value="NOB1_Zn-bd"/>
</dbReference>
<gene>
    <name evidence="8" type="ORF">FisN_3Lh480</name>
</gene>
<dbReference type="Gene3D" id="6.20.210.10">
    <property type="entry name" value="Nin one binding (NOB1), Zn-ribbon-like"/>
    <property type="match status" value="1"/>
</dbReference>
<sequence length="631" mass="69829">MNLSENDESTYRYLVVDSGPIIRRTALNSLWRKAQQFYTVPAVLQEIRDAKAREHLDSLPFKLQAREPSKEAVQTVIDFARQTGDYQSLSVVDLQVLGLLYDLEREGCNGLIDHIRKTPKRMLGVGKVEMLMKNEVSTEEYDVEEVSDSEDEEYDTEPAESVTTHADDQGSCVSPSSVSKVDEPAKPKTWAMLVNPKEGSSDLSKVTRVVPNPALTEDLMSKPFGKMNLSASVSEGQFSDAEDDEFETAVANNNNDLSHDALQKELQSDFPSLSAARLVPYEGGDDSEAELVDLEAQRKADELRKQQSLKPISKSGKLYNSFRGYQDLLKPKPKAVKKETTSTEESTESAIQLTHDKEDVKKPQESRIMGGVTVAGQDGDVEDDGEGWITSTNELKAMKSAGFLDPQRNPSHLDMKANAPIVHGPPISQRAACATTDFAMQNVILQMNLELLSVDGVKVRKLKSWVTRCGACYKIYTNADNAGPLGSKRLFCERCGSDFMQRIAASVDGKTGRLRLHLSKKYKHNLRGTKFSLPKPGTGNRFHGDLLLREDQLMIGAWNQKVKISSGGKAKNAAQSMFGRDIATNVGCHATATNTDIKVGFGRRNPNEAKGRERRGKKKKSTDKACGLRRY</sequence>
<reference evidence="8 9" key="1">
    <citation type="journal article" date="2015" name="Plant Cell">
        <title>Oil accumulation by the oleaginous diatom Fistulifera solaris as revealed by the genome and transcriptome.</title>
        <authorList>
            <person name="Tanaka T."/>
            <person name="Maeda Y."/>
            <person name="Veluchamy A."/>
            <person name="Tanaka M."/>
            <person name="Abida H."/>
            <person name="Marechal E."/>
            <person name="Bowler C."/>
            <person name="Muto M."/>
            <person name="Sunaga Y."/>
            <person name="Tanaka M."/>
            <person name="Yoshino T."/>
            <person name="Taniguchi T."/>
            <person name="Fukuda Y."/>
            <person name="Nemoto M."/>
            <person name="Matsumoto M."/>
            <person name="Wong P.S."/>
            <person name="Aburatani S."/>
            <person name="Fujibuchi W."/>
        </authorList>
    </citation>
    <scope>NUCLEOTIDE SEQUENCE [LARGE SCALE GENOMIC DNA]</scope>
    <source>
        <strain evidence="8 9">JPCC DA0580</strain>
    </source>
</reference>
<evidence type="ECO:0000256" key="1">
    <source>
        <dbReference type="ARBA" id="ARBA00005858"/>
    </source>
</evidence>
<dbReference type="GO" id="GO:0016787">
    <property type="term" value="F:hydrolase activity"/>
    <property type="evidence" value="ECO:0007669"/>
    <property type="project" value="UniProtKB-KW"/>
</dbReference>
<dbReference type="Pfam" id="PF17146">
    <property type="entry name" value="PIN_6"/>
    <property type="match status" value="1"/>
</dbReference>
<keyword evidence="2" id="KW-0540">Nuclease</keyword>
<dbReference type="EMBL" id="BDSP01000016">
    <property type="protein sequence ID" value="GAX10279.1"/>
    <property type="molecule type" value="Genomic_DNA"/>
</dbReference>
<dbReference type="GO" id="GO:0046872">
    <property type="term" value="F:metal ion binding"/>
    <property type="evidence" value="ECO:0007669"/>
    <property type="project" value="UniProtKB-KW"/>
</dbReference>
<dbReference type="Gene3D" id="3.40.50.1010">
    <property type="entry name" value="5'-nuclease"/>
    <property type="match status" value="1"/>
</dbReference>
<dbReference type="AlphaFoldDB" id="A0A1Z5J8K4"/>
<keyword evidence="9" id="KW-1185">Reference proteome</keyword>
<feature type="compositionally biased region" description="Acidic residues" evidence="5">
    <location>
        <begin position="138"/>
        <end position="158"/>
    </location>
</feature>
<feature type="compositionally biased region" description="Basic and acidic residues" evidence="5">
    <location>
        <begin position="354"/>
        <end position="364"/>
    </location>
</feature>
<feature type="region of interest" description="Disordered" evidence="5">
    <location>
        <begin position="138"/>
        <end position="185"/>
    </location>
</feature>
<dbReference type="Pfam" id="PF08772">
    <property type="entry name" value="Zn_ribbon_NOB1"/>
    <property type="match status" value="1"/>
</dbReference>
<dbReference type="PANTHER" id="PTHR12814">
    <property type="entry name" value="RNA-BINDING PROTEIN NOB1"/>
    <property type="match status" value="1"/>
</dbReference>
<dbReference type="OrthoDB" id="446759at2759"/>